<sequence>MAMADEELVSLKIDSIGIFPNKEGIQHQIKVVFVSLEHKKNVVIHAKNLANFNKTRKPPTIFEDDLTRKQHREKWEKFTNPSLNHLIFSPHLFVLLVNVLADGKVIGALANCLLATVDPTLDAFFGDWMAKVDPPLLCFGSVADIHFVAAIFDAGGGLTSFGAGAVVDGLANDVAGKAVVGLSIWPEDSGDGLAAFAGAFAGRVVDVLDVGTDGAALERLNADKRLAANMRVRFSSYWENMVAASSP</sequence>
<evidence type="ECO:0000313" key="2">
    <source>
        <dbReference type="WBParaSite" id="nRc.2.0.1.t36478-RA"/>
    </source>
</evidence>
<dbReference type="WBParaSite" id="nRc.2.0.1.t36478-RA">
    <property type="protein sequence ID" value="nRc.2.0.1.t36478-RA"/>
    <property type="gene ID" value="nRc.2.0.1.g36478"/>
</dbReference>
<dbReference type="Proteomes" id="UP000887565">
    <property type="component" value="Unplaced"/>
</dbReference>
<evidence type="ECO:0000313" key="1">
    <source>
        <dbReference type="Proteomes" id="UP000887565"/>
    </source>
</evidence>
<keyword evidence="1" id="KW-1185">Reference proteome</keyword>
<protein>
    <submittedName>
        <fullName evidence="2">Uncharacterized protein</fullName>
    </submittedName>
</protein>
<name>A0A915KCH7_ROMCU</name>
<reference evidence="2" key="1">
    <citation type="submission" date="2022-11" db="UniProtKB">
        <authorList>
            <consortium name="WormBaseParasite"/>
        </authorList>
    </citation>
    <scope>IDENTIFICATION</scope>
</reference>
<organism evidence="1 2">
    <name type="scientific">Romanomermis culicivorax</name>
    <name type="common">Nematode worm</name>
    <dbReference type="NCBI Taxonomy" id="13658"/>
    <lineage>
        <taxon>Eukaryota</taxon>
        <taxon>Metazoa</taxon>
        <taxon>Ecdysozoa</taxon>
        <taxon>Nematoda</taxon>
        <taxon>Enoplea</taxon>
        <taxon>Dorylaimia</taxon>
        <taxon>Mermithida</taxon>
        <taxon>Mermithoidea</taxon>
        <taxon>Mermithidae</taxon>
        <taxon>Romanomermis</taxon>
    </lineage>
</organism>
<dbReference type="AlphaFoldDB" id="A0A915KCH7"/>
<accession>A0A915KCH7</accession>
<proteinExistence type="predicted"/>